<evidence type="ECO:0000256" key="2">
    <source>
        <dbReference type="ARBA" id="ARBA00022605"/>
    </source>
</evidence>
<dbReference type="Pfam" id="PF01472">
    <property type="entry name" value="PUA"/>
    <property type="match status" value="1"/>
</dbReference>
<name>A0A5C7SBL3_THASP</name>
<evidence type="ECO:0000256" key="3">
    <source>
        <dbReference type="ARBA" id="ARBA00022650"/>
    </source>
</evidence>
<evidence type="ECO:0000313" key="9">
    <source>
        <dbReference type="EMBL" id="TXH80762.1"/>
    </source>
</evidence>
<keyword evidence="2" id="KW-0028">Amino-acid biosynthesis</keyword>
<dbReference type="GO" id="GO:0005524">
    <property type="term" value="F:ATP binding"/>
    <property type="evidence" value="ECO:0007669"/>
    <property type="project" value="UniProtKB-KW"/>
</dbReference>
<dbReference type="SUPFAM" id="SSF88697">
    <property type="entry name" value="PUA domain-like"/>
    <property type="match status" value="1"/>
</dbReference>
<dbReference type="GO" id="GO:0004349">
    <property type="term" value="F:glutamate 5-kinase activity"/>
    <property type="evidence" value="ECO:0007669"/>
    <property type="project" value="UniProtKB-EC"/>
</dbReference>
<dbReference type="GO" id="GO:0008652">
    <property type="term" value="P:amino acid biosynthetic process"/>
    <property type="evidence" value="ECO:0007669"/>
    <property type="project" value="UniProtKB-KW"/>
</dbReference>
<organism evidence="9 10">
    <name type="scientific">Thauera aminoaromatica</name>
    <dbReference type="NCBI Taxonomy" id="164330"/>
    <lineage>
        <taxon>Bacteria</taxon>
        <taxon>Pseudomonadati</taxon>
        <taxon>Pseudomonadota</taxon>
        <taxon>Betaproteobacteria</taxon>
        <taxon>Rhodocyclales</taxon>
        <taxon>Zoogloeaceae</taxon>
        <taxon>Thauera</taxon>
    </lineage>
</organism>
<dbReference type="EC" id="2.7.2.11" evidence="9"/>
<sequence length="103" mass="11232">RKQWLADHLQLAGDLVIDDGAVAALKSGKSLLPVGVVEARGDFERGAVVACRNLAGEEVARGLVNYSASECRRIARKPTAEIANLIGYLDEPELMHRDNMILY</sequence>
<dbReference type="GO" id="GO:0003723">
    <property type="term" value="F:RNA binding"/>
    <property type="evidence" value="ECO:0007669"/>
    <property type="project" value="InterPro"/>
</dbReference>
<dbReference type="InterPro" id="IPR002478">
    <property type="entry name" value="PUA"/>
</dbReference>
<dbReference type="EMBL" id="SSFD01000300">
    <property type="protein sequence ID" value="TXH80762.1"/>
    <property type="molecule type" value="Genomic_DNA"/>
</dbReference>
<dbReference type="InterPro" id="IPR036974">
    <property type="entry name" value="PUA_sf"/>
</dbReference>
<evidence type="ECO:0000256" key="1">
    <source>
        <dbReference type="ARBA" id="ARBA00022490"/>
    </source>
</evidence>
<keyword evidence="5" id="KW-0547">Nucleotide-binding</keyword>
<proteinExistence type="predicted"/>
<evidence type="ECO:0000256" key="5">
    <source>
        <dbReference type="ARBA" id="ARBA00022741"/>
    </source>
</evidence>
<dbReference type="GO" id="GO:0005829">
    <property type="term" value="C:cytosol"/>
    <property type="evidence" value="ECO:0007669"/>
    <property type="project" value="TreeGrafter"/>
</dbReference>
<feature type="non-terminal residue" evidence="9">
    <location>
        <position position="1"/>
    </location>
</feature>
<keyword evidence="6 9" id="KW-0418">Kinase</keyword>
<dbReference type="SMART" id="SM00359">
    <property type="entry name" value="PUA"/>
    <property type="match status" value="1"/>
</dbReference>
<evidence type="ECO:0000313" key="10">
    <source>
        <dbReference type="Proteomes" id="UP000321192"/>
    </source>
</evidence>
<comment type="caution">
    <text evidence="9">The sequence shown here is derived from an EMBL/GenBank/DDBJ whole genome shotgun (WGS) entry which is preliminary data.</text>
</comment>
<keyword evidence="1" id="KW-0963">Cytoplasm</keyword>
<keyword evidence="7" id="KW-0067">ATP-binding</keyword>
<gene>
    <name evidence="9" type="ORF">E6Q80_18180</name>
</gene>
<dbReference type="CDD" id="cd21157">
    <property type="entry name" value="PUA_G5K"/>
    <property type="match status" value="1"/>
</dbReference>
<keyword evidence="4 9" id="KW-0808">Transferase</keyword>
<dbReference type="PANTHER" id="PTHR43654:SF1">
    <property type="entry name" value="ISOPENTENYL PHOSPHATE KINASE"/>
    <property type="match status" value="1"/>
</dbReference>
<dbReference type="Proteomes" id="UP000321192">
    <property type="component" value="Unassembled WGS sequence"/>
</dbReference>
<dbReference type="InterPro" id="IPR015947">
    <property type="entry name" value="PUA-like_sf"/>
</dbReference>
<dbReference type="PROSITE" id="PS50890">
    <property type="entry name" value="PUA"/>
    <property type="match status" value="1"/>
</dbReference>
<dbReference type="PANTHER" id="PTHR43654">
    <property type="entry name" value="GLUTAMATE 5-KINASE"/>
    <property type="match status" value="1"/>
</dbReference>
<dbReference type="RefSeq" id="WP_346765753.1">
    <property type="nucleotide sequence ID" value="NZ_SSFD01000300.1"/>
</dbReference>
<protein>
    <submittedName>
        <fullName evidence="9">Glutamate 5-kinase</fullName>
        <ecNumber evidence="9">2.7.2.11</ecNumber>
    </submittedName>
</protein>
<evidence type="ECO:0000256" key="7">
    <source>
        <dbReference type="ARBA" id="ARBA00022840"/>
    </source>
</evidence>
<evidence type="ECO:0000256" key="4">
    <source>
        <dbReference type="ARBA" id="ARBA00022679"/>
    </source>
</evidence>
<dbReference type="Gene3D" id="2.30.130.10">
    <property type="entry name" value="PUA domain"/>
    <property type="match status" value="1"/>
</dbReference>
<evidence type="ECO:0000256" key="6">
    <source>
        <dbReference type="ARBA" id="ARBA00022777"/>
    </source>
</evidence>
<feature type="domain" description="PUA" evidence="8">
    <location>
        <begin position="13"/>
        <end position="95"/>
    </location>
</feature>
<accession>A0A5C7SBL3</accession>
<evidence type="ECO:0000259" key="8">
    <source>
        <dbReference type="SMART" id="SM00359"/>
    </source>
</evidence>
<reference evidence="9 10" key="1">
    <citation type="submission" date="2018-09" db="EMBL/GenBank/DDBJ databases">
        <title>Metagenome Assembled Genomes from an Advanced Water Purification Facility.</title>
        <authorList>
            <person name="Stamps B.W."/>
            <person name="Spear J.R."/>
        </authorList>
    </citation>
    <scope>NUCLEOTIDE SEQUENCE [LARGE SCALE GENOMIC DNA]</scope>
    <source>
        <strain evidence="9">Bin_27_1</strain>
    </source>
</reference>
<dbReference type="FunFam" id="2.30.130.10:FF:000007">
    <property type="entry name" value="Glutamate 5-kinase"/>
    <property type="match status" value="1"/>
</dbReference>
<keyword evidence="3" id="KW-0641">Proline biosynthesis</keyword>
<dbReference type="AlphaFoldDB" id="A0A5C7SBL3"/>